<gene>
    <name evidence="1" type="ORF">EU98_0427</name>
</gene>
<sequence>MDNSSGALSKQAFLEKFLSINTSSKKIKYSLKSNIISCYDYGIITF</sequence>
<dbReference type="AlphaFoldDB" id="A0A0A2ANV2"/>
<organism evidence="1 2">
    <name type="scientific">Prochlorococcus marinus str. MIT 9314</name>
    <dbReference type="NCBI Taxonomy" id="167548"/>
    <lineage>
        <taxon>Bacteria</taxon>
        <taxon>Bacillati</taxon>
        <taxon>Cyanobacteriota</taxon>
        <taxon>Cyanophyceae</taxon>
        <taxon>Synechococcales</taxon>
        <taxon>Prochlorococcaceae</taxon>
        <taxon>Prochlorococcus</taxon>
    </lineage>
</organism>
<dbReference type="Proteomes" id="UP000030533">
    <property type="component" value="Unassembled WGS sequence"/>
</dbReference>
<protein>
    <submittedName>
        <fullName evidence="1">Uncharacterized protein</fullName>
    </submittedName>
</protein>
<evidence type="ECO:0000313" key="2">
    <source>
        <dbReference type="Proteomes" id="UP000030533"/>
    </source>
</evidence>
<evidence type="ECO:0000313" key="1">
    <source>
        <dbReference type="EMBL" id="KGG02487.1"/>
    </source>
</evidence>
<name>A0A0A2ANV2_PROMR</name>
<dbReference type="STRING" id="167548.EU98_0427"/>
<proteinExistence type="predicted"/>
<accession>A0A0A2ANV2</accession>
<reference evidence="2" key="1">
    <citation type="journal article" date="2014" name="Sci. Data">
        <title>Genomes of diverse isolates of the marine cyanobacterium Prochlorococcus.</title>
        <authorList>
            <person name="Biller S."/>
            <person name="Berube P."/>
            <person name="Thompson J."/>
            <person name="Kelly L."/>
            <person name="Roggensack S."/>
            <person name="Awad L."/>
            <person name="Roache-Johnson K."/>
            <person name="Ding H."/>
            <person name="Giovannoni S.J."/>
            <person name="Moore L.R."/>
            <person name="Chisholm S.W."/>
        </authorList>
    </citation>
    <scope>NUCLEOTIDE SEQUENCE [LARGE SCALE GENOMIC DNA]</scope>
    <source>
        <strain evidence="2">MIT 9314</strain>
    </source>
</reference>
<dbReference type="EMBL" id="JNAO01000004">
    <property type="protein sequence ID" value="KGG02487.1"/>
    <property type="molecule type" value="Genomic_DNA"/>
</dbReference>
<comment type="caution">
    <text evidence="1">The sequence shown here is derived from an EMBL/GenBank/DDBJ whole genome shotgun (WGS) entry which is preliminary data.</text>
</comment>